<protein>
    <submittedName>
        <fullName evidence="2">Uncharacterized protein</fullName>
    </submittedName>
</protein>
<evidence type="ECO:0000313" key="2">
    <source>
        <dbReference type="EMBL" id="CAB3800009.1"/>
    </source>
</evidence>
<dbReference type="Proteomes" id="UP000494115">
    <property type="component" value="Unassembled WGS sequence"/>
</dbReference>
<evidence type="ECO:0000256" key="1">
    <source>
        <dbReference type="SAM" id="Phobius"/>
    </source>
</evidence>
<proteinExistence type="predicted"/>
<dbReference type="EMBL" id="CADIKM010000035">
    <property type="protein sequence ID" value="CAB3800009.1"/>
    <property type="molecule type" value="Genomic_DNA"/>
</dbReference>
<keyword evidence="1" id="KW-0812">Transmembrane</keyword>
<name>A0A6S7DAH9_9BURK</name>
<dbReference type="SUPFAM" id="SSF53474">
    <property type="entry name" value="alpha/beta-Hydrolases"/>
    <property type="match status" value="1"/>
</dbReference>
<feature type="transmembrane region" description="Helical" evidence="1">
    <location>
        <begin position="489"/>
        <end position="509"/>
    </location>
</feature>
<keyword evidence="1" id="KW-1133">Transmembrane helix</keyword>
<feature type="transmembrane region" description="Helical" evidence="1">
    <location>
        <begin position="529"/>
        <end position="552"/>
    </location>
</feature>
<reference evidence="2 3" key="1">
    <citation type="submission" date="2020-04" db="EMBL/GenBank/DDBJ databases">
        <authorList>
            <person name="De Canck E."/>
        </authorList>
    </citation>
    <scope>NUCLEOTIDE SEQUENCE [LARGE SCALE GENOMIC DNA]</scope>
    <source>
        <strain evidence="2 3">LMG 28138</strain>
    </source>
</reference>
<evidence type="ECO:0000313" key="3">
    <source>
        <dbReference type="Proteomes" id="UP000494115"/>
    </source>
</evidence>
<feature type="transmembrane region" description="Helical" evidence="1">
    <location>
        <begin position="564"/>
        <end position="582"/>
    </location>
</feature>
<sequence>MASAAEEDADGMSGQSTQGAVERQLEKIIVAIHGVGNQRRSDTIRTVAHRFGALNAPPLPVMPLGFFSVASSGEVYVSQLDVREDHPLWNVGFAEVYWADVPRDVVTKGDTLEESKAWGQTIVGRAQALYRGQVSQTACQVSDADFNMTASVTEEIVEAIAVMENLSWVAGKAGLFKFDLAPLLTDYIGDVQLVAEFRSYRKEIVDRFHDVLSQIVEHFRKRYPNYPHDPEIHVIAHSEGTVISFLAMLDALSSMPDSANNYGWIQCVRGFMTIGSPIDKHILLWPKLWPDNNLETADFEDWRPDKPVLLKDANKDTRICLPKPIKWRNYYDFGDPIGFQLDTTRRYLREQRCGAFQFGFKDDFGFSRYPFPGKAHTDYWSDTNLFRHFVDSVVLPDPLSKTKESDVKPPKNRPLMSGISLSIPYVLCVFLHLAAVYIMFKATTAFLVQGQWSTVDVFRTVVSLSVLLCSVTVASRLPRLVRRSSLRWLLLAAVIFFCGVVICLLTLPAKVSDFLAGPFLNLIWVTSTFGAYSGRAFLVLIAVIIPVTCWLLPRRPRVGRRVMVGSGTAVIALATLCAYPAHSTSAPPLWPLVLAALMFLYLWWLGILAFDLSFIWHRYIRNSVALDTLRDWRERRDTTPRTLSFRQPKDW</sequence>
<dbReference type="AlphaFoldDB" id="A0A6S7DAH9"/>
<keyword evidence="3" id="KW-1185">Reference proteome</keyword>
<keyword evidence="1" id="KW-0472">Membrane</keyword>
<feature type="transmembrane region" description="Helical" evidence="1">
    <location>
        <begin position="588"/>
        <end position="610"/>
    </location>
</feature>
<feature type="transmembrane region" description="Helical" evidence="1">
    <location>
        <begin position="460"/>
        <end position="477"/>
    </location>
</feature>
<gene>
    <name evidence="2" type="ORF">LMG28138_04781</name>
</gene>
<organism evidence="2 3">
    <name type="scientific">Pararobbsia alpina</name>
    <dbReference type="NCBI Taxonomy" id="621374"/>
    <lineage>
        <taxon>Bacteria</taxon>
        <taxon>Pseudomonadati</taxon>
        <taxon>Pseudomonadota</taxon>
        <taxon>Betaproteobacteria</taxon>
        <taxon>Burkholderiales</taxon>
        <taxon>Burkholderiaceae</taxon>
        <taxon>Pararobbsia</taxon>
    </lineage>
</organism>
<dbReference type="InterPro" id="IPR029058">
    <property type="entry name" value="AB_hydrolase_fold"/>
</dbReference>
<feature type="transmembrane region" description="Helical" evidence="1">
    <location>
        <begin position="418"/>
        <end position="440"/>
    </location>
</feature>
<accession>A0A6S7DAH9</accession>